<name>A0A1I1QBN1_9ACTN</name>
<evidence type="ECO:0000256" key="8">
    <source>
        <dbReference type="ARBA" id="ARBA00023014"/>
    </source>
</evidence>
<gene>
    <name evidence="12" type="ORF">SAMN05421773_110248</name>
</gene>
<dbReference type="Proteomes" id="UP000199207">
    <property type="component" value="Unassembled WGS sequence"/>
</dbReference>
<dbReference type="InterPro" id="IPR017927">
    <property type="entry name" value="FAD-bd_FR_type"/>
</dbReference>
<keyword evidence="5" id="KW-0274">FAD</keyword>
<keyword evidence="10" id="KW-0812">Transmembrane</keyword>
<dbReference type="OrthoDB" id="9801223at2"/>
<feature type="transmembrane region" description="Helical" evidence="10">
    <location>
        <begin position="142"/>
        <end position="159"/>
    </location>
</feature>
<keyword evidence="2" id="KW-0285">Flavoprotein</keyword>
<dbReference type="PROSITE" id="PS51384">
    <property type="entry name" value="FAD_FR"/>
    <property type="match status" value="1"/>
</dbReference>
<evidence type="ECO:0000256" key="5">
    <source>
        <dbReference type="ARBA" id="ARBA00022827"/>
    </source>
</evidence>
<evidence type="ECO:0000256" key="7">
    <source>
        <dbReference type="ARBA" id="ARBA00023004"/>
    </source>
</evidence>
<dbReference type="STRING" id="910347.SAMN05421773_110248"/>
<feature type="compositionally biased region" description="Polar residues" evidence="9">
    <location>
        <begin position="1"/>
        <end position="17"/>
    </location>
</feature>
<keyword evidence="4" id="KW-0479">Metal-binding</keyword>
<dbReference type="GO" id="GO:0046872">
    <property type="term" value="F:metal ion binding"/>
    <property type="evidence" value="ECO:0007669"/>
    <property type="project" value="UniProtKB-KW"/>
</dbReference>
<keyword evidence="6" id="KW-0560">Oxidoreductase</keyword>
<dbReference type="GO" id="GO:0050660">
    <property type="term" value="F:flavin adenine dinucleotide binding"/>
    <property type="evidence" value="ECO:0007669"/>
    <property type="project" value="TreeGrafter"/>
</dbReference>
<proteinExistence type="predicted"/>
<dbReference type="InterPro" id="IPR050415">
    <property type="entry name" value="MRET"/>
</dbReference>
<evidence type="ECO:0000256" key="3">
    <source>
        <dbReference type="ARBA" id="ARBA00022714"/>
    </source>
</evidence>
<dbReference type="PANTHER" id="PTHR47354:SF8">
    <property type="entry name" value="1,2-PHENYLACETYL-COA EPOXIDASE, SUBUNIT E"/>
    <property type="match status" value="1"/>
</dbReference>
<sequence length="479" mass="51994">MDSTAQTSLRPAPSTGSRPVRTAPDTVPAAGPVRRDAAVRAAAAVALVPALVPAWYWSATDLPGGLFAPARFAAVTAGVTLLAQALLLSRVPVLERPFGLHRLVRLADLAGLASLALALAHAVLVLLAHGGSPLDLVSRTPGPLLTAAVLAAVALCWFLGRRLLRLLRPRRGPAADGRWWRGPLALLPLYCCLGLFLVLPQQLLRGASFLPSTAARAYWWTLWGLAAGALVLWRAALPLWRHRRHRLRVASVVAEGNGVLSVTIGGRRLDRLRAVPGQFLIWRFLQPETWRRATPYALSAVPDGRLLRITVLTRDGHNSGIRALEPGTPVWCTGPYGRLTARVRTRRRVALIGAGIGVAPLRALAEGLDHGPGEAVLLHRFTRHPLFKREFTALARRSGLDLIRLPGHRRAPGSWLGDRDDRDRALPADDLAALRTLVPDIADREVYVSGPPEWTAAVLRTLTDAGVPPRHTHTEPFHW</sequence>
<feature type="transmembrane region" description="Helical" evidence="10">
    <location>
        <begin position="218"/>
        <end position="237"/>
    </location>
</feature>
<keyword evidence="13" id="KW-1185">Reference proteome</keyword>
<dbReference type="GO" id="GO:0016491">
    <property type="term" value="F:oxidoreductase activity"/>
    <property type="evidence" value="ECO:0007669"/>
    <property type="project" value="UniProtKB-KW"/>
</dbReference>
<feature type="transmembrane region" description="Helical" evidence="10">
    <location>
        <begin position="37"/>
        <end position="58"/>
    </location>
</feature>
<keyword evidence="8" id="KW-0411">Iron-sulfur</keyword>
<keyword evidence="7" id="KW-0408">Iron</keyword>
<dbReference type="InterPro" id="IPR017938">
    <property type="entry name" value="Riboflavin_synthase-like_b-brl"/>
</dbReference>
<comment type="cofactor">
    <cofactor evidence="1">
        <name>FAD</name>
        <dbReference type="ChEBI" id="CHEBI:57692"/>
    </cofactor>
</comment>
<feature type="region of interest" description="Disordered" evidence="9">
    <location>
        <begin position="1"/>
        <end position="29"/>
    </location>
</feature>
<dbReference type="AlphaFoldDB" id="A0A1I1QBN1"/>
<keyword evidence="10" id="KW-0472">Membrane</keyword>
<keyword evidence="3" id="KW-0001">2Fe-2S</keyword>
<dbReference type="InterPro" id="IPR039261">
    <property type="entry name" value="FNR_nucleotide-bd"/>
</dbReference>
<evidence type="ECO:0000256" key="2">
    <source>
        <dbReference type="ARBA" id="ARBA00022630"/>
    </source>
</evidence>
<accession>A0A1I1QBN1</accession>
<feature type="transmembrane region" description="Helical" evidence="10">
    <location>
        <begin position="179"/>
        <end position="198"/>
    </location>
</feature>
<evidence type="ECO:0000313" key="13">
    <source>
        <dbReference type="Proteomes" id="UP000199207"/>
    </source>
</evidence>
<evidence type="ECO:0000259" key="11">
    <source>
        <dbReference type="PROSITE" id="PS51384"/>
    </source>
</evidence>
<dbReference type="Gene3D" id="3.40.50.80">
    <property type="entry name" value="Nucleotide-binding domain of ferredoxin-NADP reductase (FNR) module"/>
    <property type="match status" value="1"/>
</dbReference>
<feature type="domain" description="FAD-binding FR-type" evidence="11">
    <location>
        <begin position="242"/>
        <end position="342"/>
    </location>
</feature>
<dbReference type="SUPFAM" id="SSF52343">
    <property type="entry name" value="Ferredoxin reductase-like, C-terminal NADP-linked domain"/>
    <property type="match status" value="1"/>
</dbReference>
<evidence type="ECO:0000256" key="9">
    <source>
        <dbReference type="SAM" id="MobiDB-lite"/>
    </source>
</evidence>
<feature type="transmembrane region" description="Helical" evidence="10">
    <location>
        <begin position="109"/>
        <end position="130"/>
    </location>
</feature>
<keyword evidence="10" id="KW-1133">Transmembrane helix</keyword>
<feature type="transmembrane region" description="Helical" evidence="10">
    <location>
        <begin position="70"/>
        <end position="88"/>
    </location>
</feature>
<dbReference type="EMBL" id="FOLM01000010">
    <property type="protein sequence ID" value="SFD16623.1"/>
    <property type="molecule type" value="Genomic_DNA"/>
</dbReference>
<protein>
    <submittedName>
        <fullName evidence="12">Ferredoxin-NADP reductase</fullName>
    </submittedName>
</protein>
<evidence type="ECO:0000256" key="6">
    <source>
        <dbReference type="ARBA" id="ARBA00023002"/>
    </source>
</evidence>
<dbReference type="RefSeq" id="WP_139238370.1">
    <property type="nucleotide sequence ID" value="NZ_FOLM01000010.1"/>
</dbReference>
<evidence type="ECO:0000256" key="1">
    <source>
        <dbReference type="ARBA" id="ARBA00001974"/>
    </source>
</evidence>
<evidence type="ECO:0000256" key="4">
    <source>
        <dbReference type="ARBA" id="ARBA00022723"/>
    </source>
</evidence>
<dbReference type="SUPFAM" id="SSF63380">
    <property type="entry name" value="Riboflavin synthase domain-like"/>
    <property type="match status" value="1"/>
</dbReference>
<dbReference type="GO" id="GO:0051537">
    <property type="term" value="F:2 iron, 2 sulfur cluster binding"/>
    <property type="evidence" value="ECO:0007669"/>
    <property type="project" value="UniProtKB-KW"/>
</dbReference>
<dbReference type="Gene3D" id="2.40.30.10">
    <property type="entry name" value="Translation factors"/>
    <property type="match status" value="1"/>
</dbReference>
<evidence type="ECO:0000313" key="12">
    <source>
        <dbReference type="EMBL" id="SFD16623.1"/>
    </source>
</evidence>
<organism evidence="12 13">
    <name type="scientific">Streptomyces aidingensis</name>
    <dbReference type="NCBI Taxonomy" id="910347"/>
    <lineage>
        <taxon>Bacteria</taxon>
        <taxon>Bacillati</taxon>
        <taxon>Actinomycetota</taxon>
        <taxon>Actinomycetes</taxon>
        <taxon>Kitasatosporales</taxon>
        <taxon>Streptomycetaceae</taxon>
        <taxon>Streptomyces</taxon>
    </lineage>
</organism>
<dbReference type="PANTHER" id="PTHR47354">
    <property type="entry name" value="NADH OXIDOREDUCTASE HCR"/>
    <property type="match status" value="1"/>
</dbReference>
<reference evidence="12 13" key="1">
    <citation type="submission" date="2016-10" db="EMBL/GenBank/DDBJ databases">
        <authorList>
            <person name="de Groot N.N."/>
        </authorList>
    </citation>
    <scope>NUCLEOTIDE SEQUENCE [LARGE SCALE GENOMIC DNA]</scope>
    <source>
        <strain evidence="12 13">CGMCC 4.5739</strain>
    </source>
</reference>
<evidence type="ECO:0000256" key="10">
    <source>
        <dbReference type="SAM" id="Phobius"/>
    </source>
</evidence>